<keyword evidence="1" id="KW-0472">Membrane</keyword>
<dbReference type="STRING" id="579105.SAMN04488096_106221"/>
<dbReference type="OrthoDB" id="1467719at2"/>
<reference evidence="2 3" key="1">
    <citation type="submission" date="2016-11" db="EMBL/GenBank/DDBJ databases">
        <authorList>
            <person name="Jaros S."/>
            <person name="Januszkiewicz K."/>
            <person name="Wedrychowicz H."/>
        </authorList>
    </citation>
    <scope>NUCLEOTIDE SEQUENCE [LARGE SCALE GENOMIC DNA]</scope>
    <source>
        <strain evidence="2 3">DSM 21425</strain>
    </source>
</reference>
<dbReference type="AlphaFoldDB" id="A0A1M6FM93"/>
<organism evidence="2 3">
    <name type="scientific">Mesonia phycicola</name>
    <dbReference type="NCBI Taxonomy" id="579105"/>
    <lineage>
        <taxon>Bacteria</taxon>
        <taxon>Pseudomonadati</taxon>
        <taxon>Bacteroidota</taxon>
        <taxon>Flavobacteriia</taxon>
        <taxon>Flavobacteriales</taxon>
        <taxon>Flavobacteriaceae</taxon>
        <taxon>Mesonia</taxon>
    </lineage>
</organism>
<feature type="transmembrane region" description="Helical" evidence="1">
    <location>
        <begin position="20"/>
        <end position="40"/>
    </location>
</feature>
<keyword evidence="1" id="KW-0812">Transmembrane</keyword>
<evidence type="ECO:0000313" key="2">
    <source>
        <dbReference type="EMBL" id="SHI98831.1"/>
    </source>
</evidence>
<keyword evidence="2" id="KW-0131">Cell cycle</keyword>
<keyword evidence="2" id="KW-0132">Cell division</keyword>
<dbReference type="Pfam" id="PF04977">
    <property type="entry name" value="DivIC"/>
    <property type="match status" value="1"/>
</dbReference>
<keyword evidence="3" id="KW-1185">Reference proteome</keyword>
<dbReference type="GO" id="GO:0051301">
    <property type="term" value="P:cell division"/>
    <property type="evidence" value="ECO:0007669"/>
    <property type="project" value="UniProtKB-KW"/>
</dbReference>
<proteinExistence type="predicted"/>
<accession>A0A1M6FM93</accession>
<name>A0A1M6FM93_9FLAO</name>
<dbReference type="RefSeq" id="WP_073151663.1">
    <property type="nucleotide sequence ID" value="NZ_FQYY01000006.1"/>
</dbReference>
<dbReference type="Proteomes" id="UP000184225">
    <property type="component" value="Unassembled WGS sequence"/>
</dbReference>
<evidence type="ECO:0000256" key="1">
    <source>
        <dbReference type="SAM" id="Phobius"/>
    </source>
</evidence>
<protein>
    <submittedName>
        <fullName evidence="2">Cell division protein FtsB</fullName>
    </submittedName>
</protein>
<keyword evidence="1" id="KW-1133">Transmembrane helix</keyword>
<gene>
    <name evidence="2" type="ORF">SAMN04488096_106221</name>
</gene>
<dbReference type="InterPro" id="IPR007060">
    <property type="entry name" value="FtsL/DivIC"/>
</dbReference>
<evidence type="ECO:0000313" key="3">
    <source>
        <dbReference type="Proteomes" id="UP000184225"/>
    </source>
</evidence>
<sequence>MTLKKLRQKRWFKIISNKYVLILLVFSFWMLFLDSNSWLVHEELNQDLNKLQNNKEYYQTEIKKDKAIIEGLNDSSELEKFAREEYYMKRENEEIFIIEYEDSVKKD</sequence>
<dbReference type="EMBL" id="FQYY01000006">
    <property type="protein sequence ID" value="SHI98831.1"/>
    <property type="molecule type" value="Genomic_DNA"/>
</dbReference>